<keyword evidence="8" id="KW-0378">Hydrolase</keyword>
<dbReference type="Gene3D" id="3.40.50.300">
    <property type="entry name" value="P-loop containing nucleotide triphosphate hydrolases"/>
    <property type="match status" value="1"/>
</dbReference>
<evidence type="ECO:0000256" key="5">
    <source>
        <dbReference type="ARBA" id="ARBA00023125"/>
    </source>
</evidence>
<dbReference type="InterPro" id="IPR012340">
    <property type="entry name" value="NA-bd_OB-fold"/>
</dbReference>
<reference evidence="8 9" key="1">
    <citation type="submission" date="2020-08" db="EMBL/GenBank/DDBJ databases">
        <title>Genomic Encyclopedia of Type Strains, Phase IV (KMG-V): Genome sequencing to study the core and pangenomes of soil and plant-associated prokaryotes.</title>
        <authorList>
            <person name="Whitman W."/>
        </authorList>
    </citation>
    <scope>NUCLEOTIDE SEQUENCE [LARGE SCALE GENOMIC DNA]</scope>
    <source>
        <strain evidence="8 9">C11</strain>
    </source>
</reference>
<comment type="similarity">
    <text evidence="1 6">Belongs to the MCM family.</text>
</comment>
<keyword evidence="2" id="KW-0235">DNA replication</keyword>
<evidence type="ECO:0000256" key="3">
    <source>
        <dbReference type="ARBA" id="ARBA00022741"/>
    </source>
</evidence>
<keyword evidence="5 6" id="KW-0238">DNA-binding</keyword>
<dbReference type="EMBL" id="JACHEC010000004">
    <property type="protein sequence ID" value="MBB6402500.1"/>
    <property type="molecule type" value="Genomic_DNA"/>
</dbReference>
<dbReference type="GO" id="GO:0016787">
    <property type="term" value="F:hydrolase activity"/>
    <property type="evidence" value="ECO:0007669"/>
    <property type="project" value="UniProtKB-KW"/>
</dbReference>
<dbReference type="InterPro" id="IPR041562">
    <property type="entry name" value="MCM_lid"/>
</dbReference>
<feature type="domain" description="MCM C-terminal AAA(+) ATPase" evidence="7">
    <location>
        <begin position="351"/>
        <end position="533"/>
    </location>
</feature>
<dbReference type="SUPFAM" id="SSF52540">
    <property type="entry name" value="P-loop containing nucleoside triphosphate hydrolases"/>
    <property type="match status" value="1"/>
</dbReference>
<evidence type="ECO:0000259" key="7">
    <source>
        <dbReference type="PROSITE" id="PS50051"/>
    </source>
</evidence>
<keyword evidence="8" id="KW-0347">Helicase</keyword>
<dbReference type="PANTHER" id="PTHR11630:SF66">
    <property type="entry name" value="DNA REPLICATION LICENSING FACTOR MCM4"/>
    <property type="match status" value="1"/>
</dbReference>
<proteinExistence type="inferred from homology"/>
<dbReference type="GO" id="GO:0017116">
    <property type="term" value="F:single-stranded DNA helicase activity"/>
    <property type="evidence" value="ECO:0007669"/>
    <property type="project" value="TreeGrafter"/>
</dbReference>
<sequence>MVNENINAIEKMKKQMIQSITLDIKDNVTIKEAVQKAIKHHLINGVITRKELQAIVKAGGLGRTTASIYITEILTNNVLYEDNSGYLHKSGTDVSDIAKYLMDKHKNRIESGKTVIVDFQKEFGTDEFLLNKLDENPKVVFEMFNEACMNAYNSFSDDNVACGNVAIKNLPSKYMNKIQNINSTSIGKLVEFEGIVSSASVNKVMIKKAVYSCVCGKKEEYALDNVFEKDISAKIKCNCGKYLGLDENNSEYIDIQEIKLQQPIETTDNPEEPPKDITVFFETTSGIYGGKVNVIGIPFKKKQKNAPVYDIYVYAKYIVSEDSISSSPLDETKITHMKQVVEYCNTNNIDLLNKLSELLIPTIYGYETIRKAILLQQIKGSVGSTRNNIHILLVSDPGLGKSEILRKVSKFPKNRYGSLAGTSGVGLTASMEYIKTSIGDGGWVAKPGLLVAKDGGTAALDEITVNNMSTHLLEAMESHTIHIAKAGLNVCLPAEVAVLAACNPKNGRFDNSKELLGQIELTEPLLDRLDLIFNMNPSEFSCDSGEDLVQKIIENHNHGFSIAGNTAQPIIIGEYSLDYQFLLDFVEYARTLRVTIPESVKRLIVEDQVSRTGCRKTASSRLVEKLIRLSTAFAKARLDTEVNETDFRNALELYGSSNSIKIDYSSVPISLFGF</sequence>
<gene>
    <name evidence="8" type="ORF">HNP92_001823</name>
</gene>
<dbReference type="GO" id="GO:0006260">
    <property type="term" value="P:DNA replication"/>
    <property type="evidence" value="ECO:0007669"/>
    <property type="project" value="UniProtKB-KW"/>
</dbReference>
<dbReference type="PRINTS" id="PR01657">
    <property type="entry name" value="MCMFAMILY"/>
</dbReference>
<dbReference type="Proteomes" id="UP000536195">
    <property type="component" value="Unassembled WGS sequence"/>
</dbReference>
<evidence type="ECO:0000256" key="6">
    <source>
        <dbReference type="RuleBase" id="RU004070"/>
    </source>
</evidence>
<dbReference type="InterPro" id="IPR027417">
    <property type="entry name" value="P-loop_NTPase"/>
</dbReference>
<dbReference type="InterPro" id="IPR033762">
    <property type="entry name" value="MCM_OB"/>
</dbReference>
<evidence type="ECO:0000256" key="1">
    <source>
        <dbReference type="ARBA" id="ARBA00008010"/>
    </source>
</evidence>
<dbReference type="Pfam" id="PF17855">
    <property type="entry name" value="MCM_lid"/>
    <property type="match status" value="1"/>
</dbReference>
<dbReference type="RefSeq" id="WP_184230921.1">
    <property type="nucleotide sequence ID" value="NZ_JACHEC010000004.1"/>
</dbReference>
<dbReference type="Pfam" id="PF17207">
    <property type="entry name" value="MCM_OB"/>
    <property type="match status" value="1"/>
</dbReference>
<keyword evidence="3 6" id="KW-0547">Nucleotide-binding</keyword>
<dbReference type="Pfam" id="PF00493">
    <property type="entry name" value="MCM"/>
    <property type="match status" value="1"/>
</dbReference>
<protein>
    <submittedName>
        <fullName evidence="8">Replicative DNA helicase Mcm</fullName>
        <ecNumber evidence="8">3.6.4.-</ecNumber>
    </submittedName>
</protein>
<comment type="caution">
    <text evidence="8">The sequence shown here is derived from an EMBL/GenBank/DDBJ whole genome shotgun (WGS) entry which is preliminary data.</text>
</comment>
<dbReference type="PANTHER" id="PTHR11630">
    <property type="entry name" value="DNA REPLICATION LICENSING FACTOR MCM FAMILY MEMBER"/>
    <property type="match status" value="1"/>
</dbReference>
<dbReference type="InterPro" id="IPR001208">
    <property type="entry name" value="MCM_dom"/>
</dbReference>
<dbReference type="SUPFAM" id="SSF50249">
    <property type="entry name" value="Nucleic acid-binding proteins"/>
    <property type="match status" value="1"/>
</dbReference>
<keyword evidence="4 6" id="KW-0067">ATP-binding</keyword>
<dbReference type="GO" id="GO:0003697">
    <property type="term" value="F:single-stranded DNA binding"/>
    <property type="evidence" value="ECO:0007669"/>
    <property type="project" value="TreeGrafter"/>
</dbReference>
<evidence type="ECO:0000256" key="4">
    <source>
        <dbReference type="ARBA" id="ARBA00022840"/>
    </source>
</evidence>
<dbReference type="GO" id="GO:0005524">
    <property type="term" value="F:ATP binding"/>
    <property type="evidence" value="ECO:0007669"/>
    <property type="project" value="UniProtKB-KW"/>
</dbReference>
<dbReference type="AlphaFoldDB" id="A0A7J9S856"/>
<name>A0A7J9S856_METMI</name>
<organism evidence="8 9">
    <name type="scientific">Methanococcus maripaludis</name>
    <name type="common">Methanococcus deltae</name>
    <dbReference type="NCBI Taxonomy" id="39152"/>
    <lineage>
        <taxon>Archaea</taxon>
        <taxon>Methanobacteriati</taxon>
        <taxon>Methanobacteriota</taxon>
        <taxon>Methanomada group</taxon>
        <taxon>Methanococci</taxon>
        <taxon>Methanococcales</taxon>
        <taxon>Methanococcaceae</taxon>
        <taxon>Methanococcus</taxon>
    </lineage>
</organism>
<accession>A0A7J9S856</accession>
<dbReference type="EC" id="3.6.4.-" evidence="8"/>
<dbReference type="GO" id="GO:0042555">
    <property type="term" value="C:MCM complex"/>
    <property type="evidence" value="ECO:0007669"/>
    <property type="project" value="TreeGrafter"/>
</dbReference>
<dbReference type="InterPro" id="IPR031327">
    <property type="entry name" value="MCM"/>
</dbReference>
<dbReference type="Gene3D" id="2.20.28.10">
    <property type="match status" value="1"/>
</dbReference>
<evidence type="ECO:0000313" key="9">
    <source>
        <dbReference type="Proteomes" id="UP000536195"/>
    </source>
</evidence>
<dbReference type="Gene3D" id="2.40.50.140">
    <property type="entry name" value="Nucleic acid-binding proteins"/>
    <property type="match status" value="1"/>
</dbReference>
<dbReference type="PROSITE" id="PS50051">
    <property type="entry name" value="MCM_2"/>
    <property type="match status" value="1"/>
</dbReference>
<dbReference type="SMART" id="SM00350">
    <property type="entry name" value="MCM"/>
    <property type="match status" value="1"/>
</dbReference>
<evidence type="ECO:0000313" key="8">
    <source>
        <dbReference type="EMBL" id="MBB6402500.1"/>
    </source>
</evidence>
<evidence type="ECO:0000256" key="2">
    <source>
        <dbReference type="ARBA" id="ARBA00022705"/>
    </source>
</evidence>